<feature type="transmembrane region" description="Helical" evidence="7">
    <location>
        <begin position="30"/>
        <end position="52"/>
    </location>
</feature>
<feature type="transmembrane region" description="Helical" evidence="7">
    <location>
        <begin position="96"/>
        <end position="119"/>
    </location>
</feature>
<dbReference type="EMBL" id="BPQG01000099">
    <property type="protein sequence ID" value="GJD46917.1"/>
    <property type="molecule type" value="Genomic_DNA"/>
</dbReference>
<evidence type="ECO:0000256" key="6">
    <source>
        <dbReference type="ARBA" id="ARBA00023136"/>
    </source>
</evidence>
<feature type="transmembrane region" description="Helical" evidence="7">
    <location>
        <begin position="263"/>
        <end position="285"/>
    </location>
</feature>
<evidence type="ECO:0000256" key="4">
    <source>
        <dbReference type="ARBA" id="ARBA00022692"/>
    </source>
</evidence>
<feature type="transmembrane region" description="Helical" evidence="7">
    <location>
        <begin position="161"/>
        <end position="184"/>
    </location>
</feature>
<accession>A0ABQ4QNU8</accession>
<evidence type="ECO:0008006" key="10">
    <source>
        <dbReference type="Google" id="ProtNLM"/>
    </source>
</evidence>
<evidence type="ECO:0000256" key="2">
    <source>
        <dbReference type="ARBA" id="ARBA00007430"/>
    </source>
</evidence>
<evidence type="ECO:0000256" key="3">
    <source>
        <dbReference type="ARBA" id="ARBA00022475"/>
    </source>
</evidence>
<dbReference type="PANTHER" id="PTHR30250">
    <property type="entry name" value="PST FAMILY PREDICTED COLANIC ACID TRANSPORTER"/>
    <property type="match status" value="1"/>
</dbReference>
<keyword evidence="9" id="KW-1185">Reference proteome</keyword>
<keyword evidence="4 7" id="KW-0812">Transmembrane</keyword>
<evidence type="ECO:0000256" key="7">
    <source>
        <dbReference type="SAM" id="Phobius"/>
    </source>
</evidence>
<evidence type="ECO:0000256" key="5">
    <source>
        <dbReference type="ARBA" id="ARBA00022989"/>
    </source>
</evidence>
<feature type="transmembrane region" description="Helical" evidence="7">
    <location>
        <begin position="131"/>
        <end position="149"/>
    </location>
</feature>
<keyword evidence="3" id="KW-1003">Cell membrane</keyword>
<name>A0ABQ4QNU8_9HYPH</name>
<evidence type="ECO:0000313" key="9">
    <source>
        <dbReference type="Proteomes" id="UP001055117"/>
    </source>
</evidence>
<feature type="transmembrane region" description="Helical" evidence="7">
    <location>
        <begin position="425"/>
        <end position="449"/>
    </location>
</feature>
<gene>
    <name evidence="8" type="ORF">AFCDBAGC_4802</name>
</gene>
<dbReference type="CDD" id="cd13127">
    <property type="entry name" value="MATE_tuaB_like"/>
    <property type="match status" value="1"/>
</dbReference>
<evidence type="ECO:0000256" key="1">
    <source>
        <dbReference type="ARBA" id="ARBA00004651"/>
    </source>
</evidence>
<dbReference type="InterPro" id="IPR050833">
    <property type="entry name" value="Poly_Biosynth_Transport"/>
</dbReference>
<sequence length="516" mass="54412">MAPSPLGPAAAADAAAPEDVAGRSVRAAGWVAVSSVGNVVLSFVVFLVLARLLDPSEFGLVAVAVVFIDILLIVTRGGLPDLVVQTERLDDGFVDTAFWVALASGCLYGLALVALSWPVAWMLRIPELQPVLAALAATFVIAAAGVIHEARLQRRFGFRSLAIRALVANLIGGSVAIALALNGFGVWSLVIQRLLATSMTTLLTWAAFPWLPGLRFVRAHARRQLAFGSRVFSTQLLLTLSIRSQEVVAAYFLSTADIGLLRMAWRCIDLISQVAVIPLAAVALPTYARLQDRPRELAAAFDGFVAMSAVLALPAFVGMAVVAPHLVPLLFGEQWREAVPVLRILALLGPEFVATSMLWMIFTASDRTGTALVLSAGQFTITILAAMVTAPFGLSALVVGHVVRAYLFSPLVVRSAGRFVPLGNLRIAALLAPILACSVAMGAAVSLVQERLYAQLGDHEGLAAAIGLGILVYGILALLFLRAPLRRSVALILNRKAALATAAAPRAEAVPIPATP</sequence>
<protein>
    <recommendedName>
        <fullName evidence="10">Lipopolysaccharide biosynthesis protein</fullName>
    </recommendedName>
</protein>
<dbReference type="RefSeq" id="WP_238273141.1">
    <property type="nucleotide sequence ID" value="NZ_BPQG01000099.1"/>
</dbReference>
<feature type="transmembrane region" description="Helical" evidence="7">
    <location>
        <begin position="297"/>
        <end position="321"/>
    </location>
</feature>
<evidence type="ECO:0000313" key="8">
    <source>
        <dbReference type="EMBL" id="GJD46917.1"/>
    </source>
</evidence>
<feature type="transmembrane region" description="Helical" evidence="7">
    <location>
        <begin position="461"/>
        <end position="481"/>
    </location>
</feature>
<comment type="caution">
    <text evidence="8">The sequence shown here is derived from an EMBL/GenBank/DDBJ whole genome shotgun (WGS) entry which is preliminary data.</text>
</comment>
<organism evidence="8 9">
    <name type="scientific">Methylobacterium cerastii</name>
    <dbReference type="NCBI Taxonomy" id="932741"/>
    <lineage>
        <taxon>Bacteria</taxon>
        <taxon>Pseudomonadati</taxon>
        <taxon>Pseudomonadota</taxon>
        <taxon>Alphaproteobacteria</taxon>
        <taxon>Hyphomicrobiales</taxon>
        <taxon>Methylobacteriaceae</taxon>
        <taxon>Methylobacterium</taxon>
    </lineage>
</organism>
<feature type="transmembrane region" description="Helical" evidence="7">
    <location>
        <begin position="190"/>
        <end position="213"/>
    </location>
</feature>
<dbReference type="Pfam" id="PF13440">
    <property type="entry name" value="Polysacc_synt_3"/>
    <property type="match status" value="1"/>
</dbReference>
<keyword evidence="6 7" id="KW-0472">Membrane</keyword>
<dbReference type="PANTHER" id="PTHR30250:SF10">
    <property type="entry name" value="LIPOPOLYSACCHARIDE BIOSYNTHESIS PROTEIN WZXC"/>
    <property type="match status" value="1"/>
</dbReference>
<feature type="transmembrane region" description="Helical" evidence="7">
    <location>
        <begin position="341"/>
        <end position="362"/>
    </location>
</feature>
<reference evidence="8 9" key="1">
    <citation type="journal article" date="2021" name="Front. Microbiol.">
        <title>Comprehensive Comparative Genomics and Phenotyping of Methylobacterium Species.</title>
        <authorList>
            <person name="Alessa O."/>
            <person name="Ogura Y."/>
            <person name="Fujitani Y."/>
            <person name="Takami H."/>
            <person name="Hayashi T."/>
            <person name="Sahin N."/>
            <person name="Tani A."/>
        </authorList>
    </citation>
    <scope>NUCLEOTIDE SEQUENCE [LARGE SCALE GENOMIC DNA]</scope>
    <source>
        <strain evidence="8 9">DSM 23679</strain>
    </source>
</reference>
<comment type="similarity">
    <text evidence="2">Belongs to the polysaccharide synthase family.</text>
</comment>
<dbReference type="Proteomes" id="UP001055117">
    <property type="component" value="Unassembled WGS sequence"/>
</dbReference>
<proteinExistence type="inferred from homology"/>
<comment type="subcellular location">
    <subcellularLocation>
        <location evidence="1">Cell membrane</location>
        <topology evidence="1">Multi-pass membrane protein</topology>
    </subcellularLocation>
</comment>
<feature type="transmembrane region" description="Helical" evidence="7">
    <location>
        <begin position="58"/>
        <end position="75"/>
    </location>
</feature>
<keyword evidence="5 7" id="KW-1133">Transmembrane helix</keyword>